<dbReference type="GO" id="GO:0043565">
    <property type="term" value="F:sequence-specific DNA binding"/>
    <property type="evidence" value="ECO:0007669"/>
    <property type="project" value="InterPro"/>
</dbReference>
<dbReference type="InterPro" id="IPR020449">
    <property type="entry name" value="Tscrpt_reg_AraC-type_HTH"/>
</dbReference>
<gene>
    <name evidence="5" type="ORF">H9717_03665</name>
</gene>
<dbReference type="PRINTS" id="PR00032">
    <property type="entry name" value="HTHARAC"/>
</dbReference>
<evidence type="ECO:0000256" key="2">
    <source>
        <dbReference type="ARBA" id="ARBA00023125"/>
    </source>
</evidence>
<organism evidence="5 6">
    <name type="scientific">Candidatus Eisenbergiella merdipullorum</name>
    <dbReference type="NCBI Taxonomy" id="2838553"/>
    <lineage>
        <taxon>Bacteria</taxon>
        <taxon>Bacillati</taxon>
        <taxon>Bacillota</taxon>
        <taxon>Clostridia</taxon>
        <taxon>Lachnospirales</taxon>
        <taxon>Lachnospiraceae</taxon>
        <taxon>Eisenbergiella</taxon>
    </lineage>
</organism>
<reference evidence="5" key="1">
    <citation type="journal article" date="2021" name="PeerJ">
        <title>Extensive microbial diversity within the chicken gut microbiome revealed by metagenomics and culture.</title>
        <authorList>
            <person name="Gilroy R."/>
            <person name="Ravi A."/>
            <person name="Getino M."/>
            <person name="Pursley I."/>
            <person name="Horton D.L."/>
            <person name="Alikhan N.F."/>
            <person name="Baker D."/>
            <person name="Gharbi K."/>
            <person name="Hall N."/>
            <person name="Watson M."/>
            <person name="Adriaenssens E.M."/>
            <person name="Foster-Nyarko E."/>
            <person name="Jarju S."/>
            <person name="Secka A."/>
            <person name="Antonio M."/>
            <person name="Oren A."/>
            <person name="Chaudhuri R.R."/>
            <person name="La Ragione R."/>
            <person name="Hildebrand F."/>
            <person name="Pallen M.J."/>
        </authorList>
    </citation>
    <scope>NUCLEOTIDE SEQUENCE</scope>
    <source>
        <strain evidence="5">CHK179-7159</strain>
    </source>
</reference>
<keyword evidence="3" id="KW-0804">Transcription</keyword>
<dbReference type="PANTHER" id="PTHR43280">
    <property type="entry name" value="ARAC-FAMILY TRANSCRIPTIONAL REGULATOR"/>
    <property type="match status" value="1"/>
</dbReference>
<dbReference type="SMART" id="SM00342">
    <property type="entry name" value="HTH_ARAC"/>
    <property type="match status" value="1"/>
</dbReference>
<accession>A0A9D2KZ45</accession>
<comment type="caution">
    <text evidence="5">The sequence shown here is derived from an EMBL/GenBank/DDBJ whole genome shotgun (WGS) entry which is preliminary data.</text>
</comment>
<dbReference type="PANTHER" id="PTHR43280:SF28">
    <property type="entry name" value="HTH-TYPE TRANSCRIPTIONAL ACTIVATOR RHAS"/>
    <property type="match status" value="1"/>
</dbReference>
<dbReference type="GO" id="GO:0003700">
    <property type="term" value="F:DNA-binding transcription factor activity"/>
    <property type="evidence" value="ECO:0007669"/>
    <property type="project" value="InterPro"/>
</dbReference>
<dbReference type="InterPro" id="IPR037923">
    <property type="entry name" value="HTH-like"/>
</dbReference>
<dbReference type="PROSITE" id="PS00041">
    <property type="entry name" value="HTH_ARAC_FAMILY_1"/>
    <property type="match status" value="1"/>
</dbReference>
<proteinExistence type="predicted"/>
<evidence type="ECO:0000256" key="3">
    <source>
        <dbReference type="ARBA" id="ARBA00023163"/>
    </source>
</evidence>
<dbReference type="SUPFAM" id="SSF46689">
    <property type="entry name" value="Homeodomain-like"/>
    <property type="match status" value="2"/>
</dbReference>
<feature type="domain" description="HTH araC/xylS-type" evidence="4">
    <location>
        <begin position="168"/>
        <end position="266"/>
    </location>
</feature>
<evidence type="ECO:0000259" key="4">
    <source>
        <dbReference type="PROSITE" id="PS01124"/>
    </source>
</evidence>
<evidence type="ECO:0000256" key="1">
    <source>
        <dbReference type="ARBA" id="ARBA00023015"/>
    </source>
</evidence>
<name>A0A9D2KZ45_9FIRM</name>
<dbReference type="Gene3D" id="1.10.10.60">
    <property type="entry name" value="Homeodomain-like"/>
    <property type="match status" value="2"/>
</dbReference>
<evidence type="ECO:0000313" key="5">
    <source>
        <dbReference type="EMBL" id="HJA92203.1"/>
    </source>
</evidence>
<dbReference type="EMBL" id="DWYY01000044">
    <property type="protein sequence ID" value="HJA92203.1"/>
    <property type="molecule type" value="Genomic_DNA"/>
</dbReference>
<dbReference type="InterPro" id="IPR018062">
    <property type="entry name" value="HTH_AraC-typ_CS"/>
</dbReference>
<dbReference type="InterPro" id="IPR018060">
    <property type="entry name" value="HTH_AraC"/>
</dbReference>
<dbReference type="Proteomes" id="UP000886858">
    <property type="component" value="Unassembled WGS sequence"/>
</dbReference>
<dbReference type="AlphaFoldDB" id="A0A9D2KZ45"/>
<keyword evidence="1" id="KW-0805">Transcription regulation</keyword>
<dbReference type="InterPro" id="IPR009057">
    <property type="entry name" value="Homeodomain-like_sf"/>
</dbReference>
<keyword evidence="2" id="KW-0238">DNA-binding</keyword>
<dbReference type="SUPFAM" id="SSF51215">
    <property type="entry name" value="Regulatory protein AraC"/>
    <property type="match status" value="1"/>
</dbReference>
<evidence type="ECO:0000313" key="6">
    <source>
        <dbReference type="Proteomes" id="UP000886858"/>
    </source>
</evidence>
<dbReference type="Pfam" id="PF12833">
    <property type="entry name" value="HTH_18"/>
    <property type="match status" value="1"/>
</dbReference>
<protein>
    <submittedName>
        <fullName evidence="5">AraC family transcriptional regulator</fullName>
    </submittedName>
</protein>
<reference evidence="5" key="2">
    <citation type="submission" date="2021-04" db="EMBL/GenBank/DDBJ databases">
        <authorList>
            <person name="Gilroy R."/>
        </authorList>
    </citation>
    <scope>NUCLEOTIDE SEQUENCE</scope>
    <source>
        <strain evidence="5">CHK179-7159</strain>
    </source>
</reference>
<sequence length="270" mass="30232">MPTSLPMISAAGLFHSKNQFCDPERYPEHSITKMRTVMHYELELFTEDGGTAHLNGNSYPIKKGSFLIAQPGDKRQSTLHFSTLYLHFTTTDEAIQELIHSICGFHSGADYEMLAGPLKNISDTALCFEPDSDISAAAMLISLLCEIRKICFTNPASTTEHLGYSVSSRAVAYMKQHYSEPLTVGQIADYCCISAPYFYKIFRETAHATPNQYLLKIRLAAAKSLLVSTALSVSEIAEQCGFHSQAYFSDCFKRHFGITAREFRSSFRYP</sequence>
<dbReference type="PROSITE" id="PS01124">
    <property type="entry name" value="HTH_ARAC_FAMILY_2"/>
    <property type="match status" value="1"/>
</dbReference>